<dbReference type="PANTHER" id="PTHR21043:SF0">
    <property type="entry name" value="MITOCHONDRIAL ASSEMBLY OF RIBOSOMAL LARGE SUBUNIT PROTEIN 1"/>
    <property type="match status" value="1"/>
</dbReference>
<dbReference type="GO" id="GO:0042256">
    <property type="term" value="P:cytosolic ribosome assembly"/>
    <property type="evidence" value="ECO:0007669"/>
    <property type="project" value="UniProtKB-UniRule"/>
</dbReference>
<dbReference type="OrthoDB" id="9793681at2"/>
<evidence type="ECO:0000256" key="2">
    <source>
        <dbReference type="HAMAP-Rule" id="MF_01477"/>
    </source>
</evidence>
<dbReference type="Gene3D" id="3.30.460.10">
    <property type="entry name" value="Beta Polymerase, domain 2"/>
    <property type="match status" value="1"/>
</dbReference>
<dbReference type="NCBIfam" id="TIGR00090">
    <property type="entry name" value="rsfS_iojap_ybeB"/>
    <property type="match status" value="1"/>
</dbReference>
<dbReference type="PANTHER" id="PTHR21043">
    <property type="entry name" value="IOJAP SUPERFAMILY ORTHOLOG"/>
    <property type="match status" value="1"/>
</dbReference>
<keyword evidence="2" id="KW-0963">Cytoplasm</keyword>
<dbReference type="SUPFAM" id="SSF81301">
    <property type="entry name" value="Nucleotidyltransferase"/>
    <property type="match status" value="1"/>
</dbReference>
<organism evidence="3 4">
    <name type="scientific">Candidatus Enterovibrio escicola</name>
    <dbReference type="NCBI Taxonomy" id="1927127"/>
    <lineage>
        <taxon>Bacteria</taxon>
        <taxon>Pseudomonadati</taxon>
        <taxon>Pseudomonadota</taxon>
        <taxon>Gammaproteobacteria</taxon>
        <taxon>Vibrionales</taxon>
        <taxon>Vibrionaceae</taxon>
        <taxon>Enterovibrio</taxon>
    </lineage>
</organism>
<evidence type="ECO:0000256" key="1">
    <source>
        <dbReference type="ARBA" id="ARBA00010574"/>
    </source>
</evidence>
<dbReference type="HAMAP" id="MF_01477">
    <property type="entry name" value="Iojap_RsfS"/>
    <property type="match status" value="1"/>
</dbReference>
<dbReference type="GO" id="GO:0017148">
    <property type="term" value="P:negative regulation of translation"/>
    <property type="evidence" value="ECO:0007669"/>
    <property type="project" value="UniProtKB-UniRule"/>
</dbReference>
<reference evidence="4" key="1">
    <citation type="submission" date="2017-04" db="EMBL/GenBank/DDBJ databases">
        <title>Genome evolution of the luminous symbionts of deep sea anglerfish.</title>
        <authorList>
            <person name="Hendry T.A."/>
        </authorList>
    </citation>
    <scope>NUCLEOTIDE SEQUENCE [LARGE SCALE GENOMIC DNA]</scope>
</reference>
<dbReference type="Pfam" id="PF02410">
    <property type="entry name" value="RsfS"/>
    <property type="match status" value="1"/>
</dbReference>
<dbReference type="GO" id="GO:0043023">
    <property type="term" value="F:ribosomal large subunit binding"/>
    <property type="evidence" value="ECO:0007669"/>
    <property type="project" value="TreeGrafter"/>
</dbReference>
<keyword evidence="4" id="KW-1185">Reference proteome</keyword>
<accession>A0A2A5SZS4</accession>
<dbReference type="GO" id="GO:0005737">
    <property type="term" value="C:cytoplasm"/>
    <property type="evidence" value="ECO:0007669"/>
    <property type="project" value="UniProtKB-SubCell"/>
</dbReference>
<name>A0A2A5SZS4_9GAMM</name>
<protein>
    <recommendedName>
        <fullName evidence="2">Ribosomal silencing factor RsfS</fullName>
    </recommendedName>
</protein>
<dbReference type="GO" id="GO:0090071">
    <property type="term" value="P:negative regulation of ribosome biogenesis"/>
    <property type="evidence" value="ECO:0007669"/>
    <property type="project" value="UniProtKB-UniRule"/>
</dbReference>
<gene>
    <name evidence="2" type="primary">rsfS</name>
    <name evidence="3" type="ORF">BTN49_2941</name>
</gene>
<proteinExistence type="inferred from homology"/>
<comment type="subcellular location">
    <subcellularLocation>
        <location evidence="2">Cytoplasm</location>
    </subcellularLocation>
</comment>
<keyword evidence="2" id="KW-0810">Translation regulation</keyword>
<evidence type="ECO:0000313" key="4">
    <source>
        <dbReference type="Proteomes" id="UP000219020"/>
    </source>
</evidence>
<dbReference type="EMBL" id="NBYY01000034">
    <property type="protein sequence ID" value="PCS21402.1"/>
    <property type="molecule type" value="Genomic_DNA"/>
</dbReference>
<dbReference type="GeneID" id="66952510"/>
<evidence type="ECO:0000313" key="3">
    <source>
        <dbReference type="EMBL" id="PCS21402.1"/>
    </source>
</evidence>
<dbReference type="AlphaFoldDB" id="A0A2A5SZS4"/>
<dbReference type="InterPro" id="IPR043519">
    <property type="entry name" value="NT_sf"/>
</dbReference>
<comment type="function">
    <text evidence="2">Functions as a ribosomal silencing factor. Interacts with ribosomal protein uL14 (rplN), blocking formation of intersubunit bridge B8. Prevents association of the 30S and 50S ribosomal subunits and the formation of functional ribosomes, thus repressing translation.</text>
</comment>
<keyword evidence="2" id="KW-0678">Repressor</keyword>
<comment type="similarity">
    <text evidence="1 2">Belongs to the Iojap/RsfS family.</text>
</comment>
<dbReference type="InterPro" id="IPR004394">
    <property type="entry name" value="Iojap/RsfS/C7orf30"/>
</dbReference>
<comment type="caution">
    <text evidence="3">The sequence shown here is derived from an EMBL/GenBank/DDBJ whole genome shotgun (WGS) entry which is preliminary data.</text>
</comment>
<comment type="subunit">
    <text evidence="2">Interacts with ribosomal protein uL14 (rplN).</text>
</comment>
<dbReference type="RefSeq" id="WP_097357210.1">
    <property type="nucleotide sequence ID" value="NZ_CAWNJE010000022.1"/>
</dbReference>
<dbReference type="Proteomes" id="UP000219020">
    <property type="component" value="Unassembled WGS sequence"/>
</dbReference>
<sequence length="105" mass="12068">MLPEQLKLFVADRADNMKATDIIIIDVREKSSITDFMVLCTGNSRSHVSSIAKHIKDEARVANIPSFGMEGQKEGTWIVLDLIDVILHIMQKEQRQIYQLEKLWN</sequence>